<keyword evidence="1 3" id="KW-0853">WD repeat</keyword>
<dbReference type="PANTHER" id="PTHR44218">
    <property type="entry name" value="PROTEIN SPA1-RELATED 2"/>
    <property type="match status" value="1"/>
</dbReference>
<keyword evidence="2" id="KW-0677">Repeat</keyword>
<comment type="caution">
    <text evidence="5">The sequence shown here is derived from an EMBL/GenBank/DDBJ whole genome shotgun (WGS) entry which is preliminary data.</text>
</comment>
<evidence type="ECO:0000313" key="5">
    <source>
        <dbReference type="EMBL" id="KAL0331128.1"/>
    </source>
</evidence>
<sequence length="719" mass="80231">MYVGSSAHAGVTENVTDQDIQKSIHNRNGKSPIHQSMLPFDRNSGKKQRLGENMNFLQRWPQYPSRSGIRCTSINVAKVDSADPPNAGMSSDEQRNAQIESKTQTKFFSYNIPNSLRPLKSSLSYMLEEKWYNSPELYNQESCSVASNVYSLGVLLFELLGSFDSERSHAAAMLDLRHRILPPSFLLENPKEAGFCLWLLHPEPSLRPTTRHVQQVMGATAVAMTGKFYNLNLRVESKNYLEVSPTACRSSYTYGGSPSLDNMSSLSNKETTLISNIKQLESAYFSMRSNIQLSDSNLITRRTGELLQSRKNLCTIRTEEAKYNKADHLGGFFDGLCKYAHYRKFKVRGILRSGEFNSANVICSLSFDRDEDYLAAGGVSKKIKIFEFQALSDDSVDIHYPVVEMANKSRLSCICWNSYIRNYLASTDYDGIVKGNNLGQGTGKDIGNFMQKCQSLSKAFPNRTRSLCSKHHNCSLFKVSIQLWDAATGQGFSHFIEHSERAWSVDFSQVNPTKLASGSDRLVKLWSINEKNSLCTIRSNANVCCVQFSADLPHLLAFTSADHMTYCYDLRNVSTPWCILAGHEKTVSYVKFLDAGTLVSASTDNTLKVWDLNKTSSNSLSKDACSLTLKGHTNEKNFVGLSTADGYITCGSETNEVFAYYKSLPMPITAHTFGSIDPITGKETEDDNGQFVSSVCWRRKSNMVVAANSSGCIKLLQMV</sequence>
<dbReference type="PANTHER" id="PTHR44218:SF6">
    <property type="entry name" value="PROTEIN SUPPRESSOR OF PHYA-105 1"/>
    <property type="match status" value="1"/>
</dbReference>
<reference evidence="5" key="2">
    <citation type="journal article" date="2024" name="Plant">
        <title>Genomic evolution and insights into agronomic trait innovations of Sesamum species.</title>
        <authorList>
            <person name="Miao H."/>
            <person name="Wang L."/>
            <person name="Qu L."/>
            <person name="Liu H."/>
            <person name="Sun Y."/>
            <person name="Le M."/>
            <person name="Wang Q."/>
            <person name="Wei S."/>
            <person name="Zheng Y."/>
            <person name="Lin W."/>
            <person name="Duan Y."/>
            <person name="Cao H."/>
            <person name="Xiong S."/>
            <person name="Wang X."/>
            <person name="Wei L."/>
            <person name="Li C."/>
            <person name="Ma Q."/>
            <person name="Ju M."/>
            <person name="Zhao R."/>
            <person name="Li G."/>
            <person name="Mu C."/>
            <person name="Tian Q."/>
            <person name="Mei H."/>
            <person name="Zhang T."/>
            <person name="Gao T."/>
            <person name="Zhang H."/>
        </authorList>
    </citation>
    <scope>NUCLEOTIDE SEQUENCE</scope>
    <source>
        <strain evidence="5">G01</strain>
    </source>
</reference>
<dbReference type="EMBL" id="JACGWK010000010">
    <property type="protein sequence ID" value="KAL0331128.1"/>
    <property type="molecule type" value="Genomic_DNA"/>
</dbReference>
<dbReference type="SUPFAM" id="SSF50978">
    <property type="entry name" value="WD40 repeat-like"/>
    <property type="match status" value="1"/>
</dbReference>
<dbReference type="PROSITE" id="PS50082">
    <property type="entry name" value="WD_REPEATS_2"/>
    <property type="match status" value="2"/>
</dbReference>
<organism evidence="5">
    <name type="scientific">Sesamum angustifolium</name>
    <dbReference type="NCBI Taxonomy" id="2727405"/>
    <lineage>
        <taxon>Eukaryota</taxon>
        <taxon>Viridiplantae</taxon>
        <taxon>Streptophyta</taxon>
        <taxon>Embryophyta</taxon>
        <taxon>Tracheophyta</taxon>
        <taxon>Spermatophyta</taxon>
        <taxon>Magnoliopsida</taxon>
        <taxon>eudicotyledons</taxon>
        <taxon>Gunneridae</taxon>
        <taxon>Pentapetalae</taxon>
        <taxon>asterids</taxon>
        <taxon>lamiids</taxon>
        <taxon>Lamiales</taxon>
        <taxon>Pedaliaceae</taxon>
        <taxon>Sesamum</taxon>
    </lineage>
</organism>
<feature type="compositionally biased region" description="Polar residues" evidence="4">
    <location>
        <begin position="13"/>
        <end position="23"/>
    </location>
</feature>
<dbReference type="InterPro" id="IPR001680">
    <property type="entry name" value="WD40_rpt"/>
</dbReference>
<reference evidence="5" key="1">
    <citation type="submission" date="2020-06" db="EMBL/GenBank/DDBJ databases">
        <authorList>
            <person name="Li T."/>
            <person name="Hu X."/>
            <person name="Zhang T."/>
            <person name="Song X."/>
            <person name="Zhang H."/>
            <person name="Dai N."/>
            <person name="Sheng W."/>
            <person name="Hou X."/>
            <person name="Wei L."/>
        </authorList>
    </citation>
    <scope>NUCLEOTIDE SEQUENCE</scope>
    <source>
        <strain evidence="5">G01</strain>
        <tissue evidence="5">Leaf</tissue>
    </source>
</reference>
<protein>
    <submittedName>
        <fullName evidence="5">Protein SPA1-RELATED 2</fullName>
    </submittedName>
</protein>
<evidence type="ECO:0000256" key="2">
    <source>
        <dbReference type="ARBA" id="ARBA00022737"/>
    </source>
</evidence>
<gene>
    <name evidence="5" type="ORF">Sangu_1658300</name>
</gene>
<dbReference type="SMART" id="SM00320">
    <property type="entry name" value="WD40"/>
    <property type="match status" value="7"/>
</dbReference>
<feature type="repeat" description="WD" evidence="3">
    <location>
        <begin position="580"/>
        <end position="620"/>
    </location>
</feature>
<dbReference type="Gene3D" id="1.10.510.10">
    <property type="entry name" value="Transferase(Phosphotransferase) domain 1"/>
    <property type="match status" value="1"/>
</dbReference>
<proteinExistence type="predicted"/>
<dbReference type="Pfam" id="PF00400">
    <property type="entry name" value="WD40"/>
    <property type="match status" value="3"/>
</dbReference>
<evidence type="ECO:0000256" key="4">
    <source>
        <dbReference type="SAM" id="MobiDB-lite"/>
    </source>
</evidence>
<dbReference type="InterPro" id="IPR015943">
    <property type="entry name" value="WD40/YVTN_repeat-like_dom_sf"/>
</dbReference>
<dbReference type="GO" id="GO:0009640">
    <property type="term" value="P:photomorphogenesis"/>
    <property type="evidence" value="ECO:0007669"/>
    <property type="project" value="InterPro"/>
</dbReference>
<dbReference type="PROSITE" id="PS00678">
    <property type="entry name" value="WD_REPEATS_1"/>
    <property type="match status" value="1"/>
</dbReference>
<name>A0AAW2MJQ9_9LAMI</name>
<dbReference type="AlphaFoldDB" id="A0AAW2MJQ9"/>
<evidence type="ECO:0000256" key="3">
    <source>
        <dbReference type="PROSITE-ProRule" id="PRU00221"/>
    </source>
</evidence>
<feature type="repeat" description="WD" evidence="3">
    <location>
        <begin position="495"/>
        <end position="536"/>
    </location>
</feature>
<accession>A0AAW2MJQ9</accession>
<evidence type="ECO:0000256" key="1">
    <source>
        <dbReference type="ARBA" id="ARBA00022574"/>
    </source>
</evidence>
<dbReference type="InterPro" id="IPR036322">
    <property type="entry name" value="WD40_repeat_dom_sf"/>
</dbReference>
<dbReference type="InterPro" id="IPR044630">
    <property type="entry name" value="SPA1/2/3/4"/>
</dbReference>
<dbReference type="InterPro" id="IPR011009">
    <property type="entry name" value="Kinase-like_dom_sf"/>
</dbReference>
<dbReference type="InterPro" id="IPR019775">
    <property type="entry name" value="WD40_repeat_CS"/>
</dbReference>
<feature type="region of interest" description="Disordered" evidence="4">
    <location>
        <begin position="1"/>
        <end position="45"/>
    </location>
</feature>
<dbReference type="SUPFAM" id="SSF56112">
    <property type="entry name" value="Protein kinase-like (PK-like)"/>
    <property type="match status" value="1"/>
</dbReference>
<dbReference type="PROSITE" id="PS50294">
    <property type="entry name" value="WD_REPEATS_REGION"/>
    <property type="match status" value="1"/>
</dbReference>
<dbReference type="Gene3D" id="2.130.10.10">
    <property type="entry name" value="YVTN repeat-like/Quinoprotein amine dehydrogenase"/>
    <property type="match status" value="2"/>
</dbReference>